<protein>
    <submittedName>
        <fullName evidence="1">Uncharacterized protein</fullName>
    </submittedName>
</protein>
<evidence type="ECO:0000313" key="1">
    <source>
        <dbReference type="EMBL" id="GBL78112.1"/>
    </source>
</evidence>
<dbReference type="EMBL" id="BGPR01000014">
    <property type="protein sequence ID" value="GBL78112.1"/>
    <property type="molecule type" value="Genomic_DNA"/>
</dbReference>
<reference evidence="1 2" key="1">
    <citation type="journal article" date="2019" name="Sci. Rep.">
        <title>Orb-weaving spider Araneus ventricosus genome elucidates the spidroin gene catalogue.</title>
        <authorList>
            <person name="Kono N."/>
            <person name="Nakamura H."/>
            <person name="Ohtoshi R."/>
            <person name="Moran D.A.P."/>
            <person name="Shinohara A."/>
            <person name="Yoshida Y."/>
            <person name="Fujiwara M."/>
            <person name="Mori M."/>
            <person name="Tomita M."/>
            <person name="Arakawa K."/>
        </authorList>
    </citation>
    <scope>NUCLEOTIDE SEQUENCE [LARGE SCALE GENOMIC DNA]</scope>
</reference>
<sequence length="79" mass="8813">MPEAVRQHIDHAAIHQINGNVSGSLITRWKIRPGLSVSRLKRDVDNEAPNETKIEKKNGLAESRFRGTPIVKGTVNLVF</sequence>
<gene>
    <name evidence="1" type="ORF">AVEN_143402_1</name>
</gene>
<keyword evidence="2" id="KW-1185">Reference proteome</keyword>
<organism evidence="1 2">
    <name type="scientific">Araneus ventricosus</name>
    <name type="common">Orbweaver spider</name>
    <name type="synonym">Epeira ventricosa</name>
    <dbReference type="NCBI Taxonomy" id="182803"/>
    <lineage>
        <taxon>Eukaryota</taxon>
        <taxon>Metazoa</taxon>
        <taxon>Ecdysozoa</taxon>
        <taxon>Arthropoda</taxon>
        <taxon>Chelicerata</taxon>
        <taxon>Arachnida</taxon>
        <taxon>Araneae</taxon>
        <taxon>Araneomorphae</taxon>
        <taxon>Entelegynae</taxon>
        <taxon>Araneoidea</taxon>
        <taxon>Araneidae</taxon>
        <taxon>Araneus</taxon>
    </lineage>
</organism>
<name>A0A4Y2AE45_ARAVE</name>
<dbReference type="AlphaFoldDB" id="A0A4Y2AE45"/>
<accession>A0A4Y2AE45</accession>
<evidence type="ECO:0000313" key="2">
    <source>
        <dbReference type="Proteomes" id="UP000499080"/>
    </source>
</evidence>
<proteinExistence type="predicted"/>
<dbReference type="Proteomes" id="UP000499080">
    <property type="component" value="Unassembled WGS sequence"/>
</dbReference>
<comment type="caution">
    <text evidence="1">The sequence shown here is derived from an EMBL/GenBank/DDBJ whole genome shotgun (WGS) entry which is preliminary data.</text>
</comment>